<dbReference type="InterPro" id="IPR052173">
    <property type="entry name" value="Beta-lactam_resp_regulator"/>
</dbReference>
<evidence type="ECO:0000313" key="4">
    <source>
        <dbReference type="EMBL" id="QEL18873.1"/>
    </source>
</evidence>
<dbReference type="SUPFAM" id="SSF49464">
    <property type="entry name" value="Carboxypeptidase regulatory domain-like"/>
    <property type="match status" value="3"/>
</dbReference>
<dbReference type="Proteomes" id="UP000324974">
    <property type="component" value="Chromosome"/>
</dbReference>
<organism evidence="4 5">
    <name type="scientific">Limnoglobus roseus</name>
    <dbReference type="NCBI Taxonomy" id="2598579"/>
    <lineage>
        <taxon>Bacteria</taxon>
        <taxon>Pseudomonadati</taxon>
        <taxon>Planctomycetota</taxon>
        <taxon>Planctomycetia</taxon>
        <taxon>Gemmatales</taxon>
        <taxon>Gemmataceae</taxon>
        <taxon>Limnoglobus</taxon>
    </lineage>
</organism>
<evidence type="ECO:0000256" key="2">
    <source>
        <dbReference type="SAM" id="Phobius"/>
    </source>
</evidence>
<dbReference type="Pfam" id="PF13620">
    <property type="entry name" value="CarboxypepD_reg"/>
    <property type="match status" value="4"/>
</dbReference>
<feature type="transmembrane region" description="Helical" evidence="2">
    <location>
        <begin position="44"/>
        <end position="66"/>
    </location>
</feature>
<keyword evidence="2" id="KW-1133">Transmembrane helix</keyword>
<feature type="transmembrane region" description="Helical" evidence="2">
    <location>
        <begin position="12"/>
        <end position="32"/>
    </location>
</feature>
<sequence>MTALARLYPGDSALVVAAAVALAAAFLVATAATAERLFARHRPALRRTIWGATLVGVVLAPAAAAVRPHWPWRVEVLPAASVVPPTPAVQPAGPVASLAGSAHAVGLPPVTPPPLEPLEPPAADSFEPGVEPEQPPGVNVHHVLGIAAVVAWAAGVAMGVLRILVGTWKLRGLRRRSAPLGGEWAETVADVGRSLGATRTPDVRLSPDVRGPVAAGALSPIVYLPNTLPDCCDARQVRDVLLHECAHVLRRDPLVRLVQRLAAAVYWPHPAVHALNRRLDQACEDACDNAALAGTDPIDYAETLLTVARLCYPTPHTHEYLTMIPKRTSLEARVGRLLGGPRDPVTRTPTRQRAAVLAVLAVAMLAIPVVGRRAAEAAPPAPDGPLPAQPRPGESVEPSKPGEVTGRVVGDADGKPVAAADVRLRAADDTTVPYQTLRVASGADGRYVFRDVRPGTYRLWALAGDTASRDKMGRAEVVTVTSGGRAAAPDLRMRTGVGLRVRVTSAADGRPLAGARVRLTWTDTERDHLTGTGGDAQLRALTRETWTVEAGASRHGGATLAVDLSDGRDAAVELRLPPGSGIAGVVRGPDGTPVPGAGLSVFRATHEGGQLAYTKSDADGRYRLDYLPLGELQLSVSKRGYVREDKPFRLTAAAADPVSLDVAVTPRPHGGSARLTVTDAAGKPVPRAEAKNWGRSSDDVRTATAGAEGVLVLDDVFEGLTGHEAVVRAKGFASKVVRFKPGPKATPADVTVRLDPGHAVRGRVVDRAGKPVNDAVVRFGRGGFLGDAGGEERTDQDGRFAFDSLPADPTFSVSARGYSERNGQKLSLDGRETTVVTLEPEAAVRGRVLDAGTGKPVAAFTVSLTFSPDRRKTDPTAGILARLTDPGQTFAAADGRFAVGPLTAGMPFQVTVTAGGYRRGVVRRAEAGQGDGDEVEIRLKREDPAALFEVGGKVLDHTGRGVGGAEVRLIASEGNRPRADAFPFNWTMVESGQVAQVAEVVQFQRTTTGPGGEFRFRGVPPGVELELVHWGADVPPGRLRGLEKRAAGERTTLEIRTPAAATVIGTVDRTAYPDVGSVQLSGNDRFVPLKLAADGKSFSAGGLAAGKYEVQVYGPPHRVGDRGSFTTPLIARKSLTLTAGEAVRAEVGEADRQK</sequence>
<dbReference type="InterPro" id="IPR008969">
    <property type="entry name" value="CarboxyPept-like_regulatory"/>
</dbReference>
<feature type="region of interest" description="Disordered" evidence="1">
    <location>
        <begin position="376"/>
        <end position="412"/>
    </location>
</feature>
<evidence type="ECO:0000259" key="3">
    <source>
        <dbReference type="Pfam" id="PF05569"/>
    </source>
</evidence>
<evidence type="ECO:0000313" key="5">
    <source>
        <dbReference type="Proteomes" id="UP000324974"/>
    </source>
</evidence>
<dbReference type="CDD" id="cd07341">
    <property type="entry name" value="M56_BlaR1_MecR1_like"/>
    <property type="match status" value="1"/>
</dbReference>
<dbReference type="InterPro" id="IPR008756">
    <property type="entry name" value="Peptidase_M56"/>
</dbReference>
<dbReference type="AlphaFoldDB" id="A0A5C1AL44"/>
<keyword evidence="2" id="KW-0472">Membrane</keyword>
<protein>
    <submittedName>
        <fullName evidence="4">Thioredoxin family protein</fullName>
    </submittedName>
</protein>
<feature type="compositionally biased region" description="Pro residues" evidence="1">
    <location>
        <begin position="379"/>
        <end position="390"/>
    </location>
</feature>
<keyword evidence="5" id="KW-1185">Reference proteome</keyword>
<keyword evidence="2" id="KW-0812">Transmembrane</keyword>
<gene>
    <name evidence="4" type="ORF">PX52LOC_05915</name>
</gene>
<dbReference type="Gene3D" id="2.60.40.1120">
    <property type="entry name" value="Carboxypeptidase-like, regulatory domain"/>
    <property type="match status" value="4"/>
</dbReference>
<accession>A0A5C1AL44</accession>
<reference evidence="5" key="1">
    <citation type="submission" date="2019-08" db="EMBL/GenBank/DDBJ databases">
        <title>Limnoglobus roseus gen. nov., sp. nov., a novel freshwater planctomycete with a giant genome from the family Gemmataceae.</title>
        <authorList>
            <person name="Kulichevskaya I.S."/>
            <person name="Naumoff D.G."/>
            <person name="Miroshnikov K."/>
            <person name="Ivanova A."/>
            <person name="Philippov D.A."/>
            <person name="Hakobyan A."/>
            <person name="Rijpstra I.C."/>
            <person name="Sinninghe Damste J.S."/>
            <person name="Liesack W."/>
            <person name="Dedysh S.N."/>
        </authorList>
    </citation>
    <scope>NUCLEOTIDE SEQUENCE [LARGE SCALE GENOMIC DNA]</scope>
    <source>
        <strain evidence="5">PX52</strain>
    </source>
</reference>
<dbReference type="GO" id="GO:0030246">
    <property type="term" value="F:carbohydrate binding"/>
    <property type="evidence" value="ECO:0007669"/>
    <property type="project" value="InterPro"/>
</dbReference>
<dbReference type="EMBL" id="CP042425">
    <property type="protein sequence ID" value="QEL18873.1"/>
    <property type="molecule type" value="Genomic_DNA"/>
</dbReference>
<dbReference type="Pfam" id="PF05569">
    <property type="entry name" value="Peptidase_M56"/>
    <property type="match status" value="1"/>
</dbReference>
<dbReference type="PANTHER" id="PTHR34978:SF3">
    <property type="entry name" value="SLR0241 PROTEIN"/>
    <property type="match status" value="1"/>
</dbReference>
<name>A0A5C1AL44_9BACT</name>
<proteinExistence type="predicted"/>
<dbReference type="InterPro" id="IPR013784">
    <property type="entry name" value="Carb-bd-like_fold"/>
</dbReference>
<dbReference type="OrthoDB" id="222215at2"/>
<dbReference type="PANTHER" id="PTHR34978">
    <property type="entry name" value="POSSIBLE SENSOR-TRANSDUCER PROTEIN BLAR"/>
    <property type="match status" value="1"/>
</dbReference>
<dbReference type="KEGG" id="lrs:PX52LOC_05915"/>
<feature type="compositionally biased region" description="Pro residues" evidence="1">
    <location>
        <begin position="110"/>
        <end position="120"/>
    </location>
</feature>
<feature type="region of interest" description="Disordered" evidence="1">
    <location>
        <begin position="110"/>
        <end position="130"/>
    </location>
</feature>
<dbReference type="RefSeq" id="WP_149113319.1">
    <property type="nucleotide sequence ID" value="NZ_CP042425.1"/>
</dbReference>
<evidence type="ECO:0000256" key="1">
    <source>
        <dbReference type="SAM" id="MobiDB-lite"/>
    </source>
</evidence>
<feature type="domain" description="Peptidase M56" evidence="3">
    <location>
        <begin position="138"/>
        <end position="313"/>
    </location>
</feature>
<feature type="transmembrane region" description="Helical" evidence="2">
    <location>
        <begin position="354"/>
        <end position="371"/>
    </location>
</feature>
<feature type="transmembrane region" description="Helical" evidence="2">
    <location>
        <begin position="143"/>
        <end position="165"/>
    </location>
</feature>
<dbReference type="SUPFAM" id="SSF49452">
    <property type="entry name" value="Starch-binding domain-like"/>
    <property type="match status" value="1"/>
</dbReference>